<gene>
    <name evidence="1" type="ORF">GMARGA_LOCUS16925</name>
</gene>
<dbReference type="EMBL" id="CAJVQB010012511">
    <property type="protein sequence ID" value="CAG8756062.1"/>
    <property type="molecule type" value="Genomic_DNA"/>
</dbReference>
<name>A0ABN7VE98_GIGMA</name>
<proteinExistence type="predicted"/>
<keyword evidence="2" id="KW-1185">Reference proteome</keyword>
<dbReference type="Proteomes" id="UP000789901">
    <property type="component" value="Unassembled WGS sequence"/>
</dbReference>
<accession>A0ABN7VE98</accession>
<sequence>MNSSCPKSGHFREIQDSTKKEMHEELLRFAHSGEIDKDHMPKVDIIQNWIGQYSREFNQKGTVIELEAFKAMSS</sequence>
<reference evidence="1 2" key="1">
    <citation type="submission" date="2021-06" db="EMBL/GenBank/DDBJ databases">
        <authorList>
            <person name="Kallberg Y."/>
            <person name="Tangrot J."/>
            <person name="Rosling A."/>
        </authorList>
    </citation>
    <scope>NUCLEOTIDE SEQUENCE [LARGE SCALE GENOMIC DNA]</scope>
    <source>
        <strain evidence="1 2">120-4 pot B 10/14</strain>
    </source>
</reference>
<evidence type="ECO:0000313" key="1">
    <source>
        <dbReference type="EMBL" id="CAG8756062.1"/>
    </source>
</evidence>
<protein>
    <submittedName>
        <fullName evidence="1">22882_t:CDS:1</fullName>
    </submittedName>
</protein>
<evidence type="ECO:0000313" key="2">
    <source>
        <dbReference type="Proteomes" id="UP000789901"/>
    </source>
</evidence>
<organism evidence="1 2">
    <name type="scientific">Gigaspora margarita</name>
    <dbReference type="NCBI Taxonomy" id="4874"/>
    <lineage>
        <taxon>Eukaryota</taxon>
        <taxon>Fungi</taxon>
        <taxon>Fungi incertae sedis</taxon>
        <taxon>Mucoromycota</taxon>
        <taxon>Glomeromycotina</taxon>
        <taxon>Glomeromycetes</taxon>
        <taxon>Diversisporales</taxon>
        <taxon>Gigasporaceae</taxon>
        <taxon>Gigaspora</taxon>
    </lineage>
</organism>
<comment type="caution">
    <text evidence="1">The sequence shown here is derived from an EMBL/GenBank/DDBJ whole genome shotgun (WGS) entry which is preliminary data.</text>
</comment>